<reference evidence="3" key="1">
    <citation type="submission" date="2025-08" db="UniProtKB">
        <authorList>
            <consortium name="RefSeq"/>
        </authorList>
    </citation>
    <scope>IDENTIFICATION</scope>
    <source>
        <strain evidence="3">14028-0561.14</strain>
        <tissue evidence="3">Whole fly</tissue>
    </source>
</reference>
<dbReference type="OMA" id="KCEYQRE"/>
<feature type="compositionally biased region" description="Low complexity" evidence="1">
    <location>
        <begin position="1"/>
        <end position="18"/>
    </location>
</feature>
<evidence type="ECO:0000313" key="3">
    <source>
        <dbReference type="RefSeq" id="XP_017035385.3"/>
    </source>
</evidence>
<dbReference type="OrthoDB" id="7947102at2759"/>
<sequence length="195" mass="22421">MDTPTPTTPTRVPRTTTTSMAADNDMEDIQRLLNLEAMCRFQEDAQNVQRQVQEKAREWLDVKYEYQQEYARLARLIKCIGMRVAVDTRSSRVDQDKLKQTLKMLNSLRTKIASDVRPASLDAGVVDQCQQQLDTVHKPRTQLSRQKWEFAEIQEALQELRTSVDGLENGLELHTMQAMDQMVAELLPPAEKTDD</sequence>
<protein>
    <submittedName>
        <fullName evidence="3">Augmin complex subunit dgt4</fullName>
    </submittedName>
</protein>
<dbReference type="RefSeq" id="XP_017035385.3">
    <property type="nucleotide sequence ID" value="XM_017179896.3"/>
</dbReference>
<dbReference type="Proteomes" id="UP001652661">
    <property type="component" value="Chromosome X"/>
</dbReference>
<evidence type="ECO:0000256" key="1">
    <source>
        <dbReference type="SAM" id="MobiDB-lite"/>
    </source>
</evidence>
<gene>
    <name evidence="3" type="primary">dgt4</name>
</gene>
<dbReference type="GeneID" id="108083901"/>
<keyword evidence="2" id="KW-1185">Reference proteome</keyword>
<proteinExistence type="predicted"/>
<dbReference type="AlphaFoldDB" id="A0A6P4J3C5"/>
<accession>A0A6P4J3C5</accession>
<feature type="region of interest" description="Disordered" evidence="1">
    <location>
        <begin position="1"/>
        <end position="23"/>
    </location>
</feature>
<name>A0A6P4J3C5_DROKI</name>
<evidence type="ECO:0000313" key="2">
    <source>
        <dbReference type="Proteomes" id="UP001652661"/>
    </source>
</evidence>
<organism evidence="2 3">
    <name type="scientific">Drosophila kikkawai</name>
    <name type="common">Fruit fly</name>
    <dbReference type="NCBI Taxonomy" id="30033"/>
    <lineage>
        <taxon>Eukaryota</taxon>
        <taxon>Metazoa</taxon>
        <taxon>Ecdysozoa</taxon>
        <taxon>Arthropoda</taxon>
        <taxon>Hexapoda</taxon>
        <taxon>Insecta</taxon>
        <taxon>Pterygota</taxon>
        <taxon>Neoptera</taxon>
        <taxon>Endopterygota</taxon>
        <taxon>Diptera</taxon>
        <taxon>Brachycera</taxon>
        <taxon>Muscomorpha</taxon>
        <taxon>Ephydroidea</taxon>
        <taxon>Drosophilidae</taxon>
        <taxon>Drosophila</taxon>
        <taxon>Sophophora</taxon>
    </lineage>
</organism>